<dbReference type="Pfam" id="PF18291">
    <property type="entry name" value="HU-HIG"/>
    <property type="match status" value="1"/>
</dbReference>
<dbReference type="SUPFAM" id="SSF47729">
    <property type="entry name" value="IHF-like DNA-binding proteins"/>
    <property type="match status" value="1"/>
</dbReference>
<evidence type="ECO:0000256" key="1">
    <source>
        <dbReference type="ARBA" id="ARBA00023125"/>
    </source>
</evidence>
<proteinExistence type="predicted"/>
<name>U2MP87_9BACT</name>
<dbReference type="RefSeq" id="WP_021584071.1">
    <property type="nucleotide sequence ID" value="NZ_AWET01000032.1"/>
</dbReference>
<dbReference type="InterPro" id="IPR010992">
    <property type="entry name" value="IHF-like_DNA-bd_dom_sf"/>
</dbReference>
<keyword evidence="5" id="KW-1185">Reference proteome</keyword>
<dbReference type="AlphaFoldDB" id="U2MP87"/>
<dbReference type="EMBL" id="AWET01000032">
    <property type="protein sequence ID" value="ERK01069.1"/>
    <property type="molecule type" value="Genomic_DNA"/>
</dbReference>
<keyword evidence="1 4" id="KW-0238">DNA-binding</keyword>
<accession>U2MP87</accession>
<protein>
    <submittedName>
        <fullName evidence="4">Putative DNA-binding protein</fullName>
    </submittedName>
</protein>
<reference evidence="4 5" key="1">
    <citation type="submission" date="2013-08" db="EMBL/GenBank/DDBJ databases">
        <authorList>
            <person name="Durkin A.S."/>
            <person name="Haft D.R."/>
            <person name="McCorrison J."/>
            <person name="Torralba M."/>
            <person name="Gillis M."/>
            <person name="Haft D.H."/>
            <person name="Methe B."/>
            <person name="Sutton G."/>
            <person name="Nelson K.E."/>
        </authorList>
    </citation>
    <scope>NUCLEOTIDE SEQUENCE [LARGE SCALE GENOMIC DNA]</scope>
    <source>
        <strain evidence="4 5">F0068</strain>
    </source>
</reference>
<gene>
    <name evidence="4" type="ORF">HMPREF1218_0940</name>
</gene>
<dbReference type="NCBIfam" id="TIGR01201">
    <property type="entry name" value="HU_rel"/>
    <property type="match status" value="1"/>
</dbReference>
<evidence type="ECO:0000313" key="5">
    <source>
        <dbReference type="Proteomes" id="UP000016600"/>
    </source>
</evidence>
<comment type="caution">
    <text evidence="4">The sequence shown here is derived from an EMBL/GenBank/DDBJ whole genome shotgun (WGS) entry which is preliminary data.</text>
</comment>
<dbReference type="Proteomes" id="UP000016600">
    <property type="component" value="Unassembled WGS sequence"/>
</dbReference>
<evidence type="ECO:0000256" key="2">
    <source>
        <dbReference type="SAM" id="MobiDB-lite"/>
    </source>
</evidence>
<dbReference type="GO" id="GO:0003677">
    <property type="term" value="F:DNA binding"/>
    <property type="evidence" value="ECO:0007669"/>
    <property type="project" value="UniProtKB-KW"/>
</dbReference>
<organism evidence="4 5">
    <name type="scientific">Hoylesella pleuritidis F0068</name>
    <dbReference type="NCBI Taxonomy" id="1081904"/>
    <lineage>
        <taxon>Bacteria</taxon>
        <taxon>Pseudomonadati</taxon>
        <taxon>Bacteroidota</taxon>
        <taxon>Bacteroidia</taxon>
        <taxon>Bacteroidales</taxon>
        <taxon>Prevotellaceae</taxon>
        <taxon>Hoylesella</taxon>
    </lineage>
</organism>
<feature type="domain" description="HU" evidence="3">
    <location>
        <begin position="1"/>
        <end position="115"/>
    </location>
</feature>
<dbReference type="Gene3D" id="4.10.520.10">
    <property type="entry name" value="IHF-like DNA-binding proteins"/>
    <property type="match status" value="1"/>
</dbReference>
<feature type="region of interest" description="Disordered" evidence="2">
    <location>
        <begin position="128"/>
        <end position="156"/>
    </location>
</feature>
<dbReference type="PATRIC" id="fig|1081904.3.peg.1391"/>
<sequence>MPILYRMHQDNRKNSAHKGKWYARAVMNGTVGIDEVAEVMQRNCTLKKSDIRAVIAELVETMQDFLQNSMRVKLDGLGSFKIGLKTKAADKPENFNAGTNVVGMRVNFQPEVTIGKNGVRRQALLTGAKVQETSRNTVDSRKKKKPKAGGGTPSQP</sequence>
<dbReference type="InterPro" id="IPR041607">
    <property type="entry name" value="HU-HIG"/>
</dbReference>
<evidence type="ECO:0000313" key="4">
    <source>
        <dbReference type="EMBL" id="ERK01069.1"/>
    </source>
</evidence>
<dbReference type="InterPro" id="IPR005902">
    <property type="entry name" value="HU_DNA-bd_put"/>
</dbReference>
<evidence type="ECO:0000259" key="3">
    <source>
        <dbReference type="Pfam" id="PF18291"/>
    </source>
</evidence>